<protein>
    <submittedName>
        <fullName evidence="1">Uncharacterized protein</fullName>
    </submittedName>
</protein>
<dbReference type="PATRIC" id="fig|754436.4.peg.1085"/>
<name>A0A0J1JIK6_9GAMM</name>
<accession>A0A0J1JIK6</accession>
<sequence>MESNISLAQLQFFTDSPFCSISGENDGNALECMWLYNTDEDLVNVLLHLGCEPQWSREAPMDSAFPYSWKPVTIHGRQLWLKNPGACDLFDDGIPANVQLSDSAVTVNLNMAKEGSDYCEEDLQRAYLLEQRYLQVDVLVSQAHRRKRPCYRAA</sequence>
<keyword evidence="2" id="KW-1185">Reference proteome</keyword>
<dbReference type="EMBL" id="LDOV01000010">
    <property type="protein sequence ID" value="KLV01802.1"/>
    <property type="molecule type" value="Genomic_DNA"/>
</dbReference>
<reference evidence="1 2" key="1">
    <citation type="submission" date="2015-05" db="EMBL/GenBank/DDBJ databases">
        <title>Photobacterium galathea sp. nov.</title>
        <authorList>
            <person name="Machado H."/>
            <person name="Gram L."/>
        </authorList>
    </citation>
    <scope>NUCLEOTIDE SEQUENCE [LARGE SCALE GENOMIC DNA]</scope>
    <source>
        <strain evidence="1 2">DSM 25995</strain>
    </source>
</reference>
<dbReference type="RefSeq" id="WP_047873255.1">
    <property type="nucleotide sequence ID" value="NZ_BMYC01000001.1"/>
</dbReference>
<dbReference type="AlphaFoldDB" id="A0A0J1JIK6"/>
<gene>
    <name evidence="1" type="ORF">ABT58_05105</name>
</gene>
<dbReference type="Proteomes" id="UP000036426">
    <property type="component" value="Unassembled WGS sequence"/>
</dbReference>
<organism evidence="1 2">
    <name type="scientific">Photobacterium aphoticum</name>
    <dbReference type="NCBI Taxonomy" id="754436"/>
    <lineage>
        <taxon>Bacteria</taxon>
        <taxon>Pseudomonadati</taxon>
        <taxon>Pseudomonadota</taxon>
        <taxon>Gammaproteobacteria</taxon>
        <taxon>Vibrionales</taxon>
        <taxon>Vibrionaceae</taxon>
        <taxon>Photobacterium</taxon>
    </lineage>
</organism>
<evidence type="ECO:0000313" key="1">
    <source>
        <dbReference type="EMBL" id="KLV01802.1"/>
    </source>
</evidence>
<evidence type="ECO:0000313" key="2">
    <source>
        <dbReference type="Proteomes" id="UP000036426"/>
    </source>
</evidence>
<comment type="caution">
    <text evidence="1">The sequence shown here is derived from an EMBL/GenBank/DDBJ whole genome shotgun (WGS) entry which is preliminary data.</text>
</comment>
<proteinExistence type="predicted"/>